<dbReference type="GO" id="GO:0005743">
    <property type="term" value="C:mitochondrial inner membrane"/>
    <property type="evidence" value="ECO:0007669"/>
    <property type="project" value="UniProtKB-SubCell"/>
</dbReference>
<dbReference type="GO" id="GO:0048821">
    <property type="term" value="P:erythrocyte development"/>
    <property type="evidence" value="ECO:0007669"/>
    <property type="project" value="Ensembl"/>
</dbReference>
<dbReference type="EC" id="2.3.1.37" evidence="15"/>
<dbReference type="OMA" id="DQFFRNK"/>
<dbReference type="InterPro" id="IPR015424">
    <property type="entry name" value="PyrdxlP-dep_Trfase"/>
</dbReference>
<dbReference type="InterPro" id="IPR015118">
    <property type="entry name" value="5aminolev_synth_preseq"/>
</dbReference>
<dbReference type="PROSITE" id="PS00599">
    <property type="entry name" value="AA_TRANSFER_CLASS_2"/>
    <property type="match status" value="1"/>
</dbReference>
<comment type="function">
    <text evidence="12">Catalyzes the pyridoxal 5'-phosphate (PLP)-dependent condensation of succinyl-CoA and glycine to form aminolevulinic acid (ALA), with CoA and CO2 as by-products. Contributes significantly to heme formation during erythropoiesis.</text>
</comment>
<evidence type="ECO:0000256" key="6">
    <source>
        <dbReference type="ARBA" id="ARBA00022898"/>
    </source>
</evidence>
<gene>
    <name evidence="18" type="primary">ALAS2</name>
    <name evidence="18" type="synonym">alas2</name>
</gene>
<evidence type="ECO:0000256" key="4">
    <source>
        <dbReference type="ARBA" id="ARBA00022679"/>
    </source>
</evidence>
<keyword evidence="11 15" id="KW-0012">Acyltransferase</keyword>
<dbReference type="GeneTree" id="ENSGT00940000159912"/>
<dbReference type="InterPro" id="IPR004839">
    <property type="entry name" value="Aminotransferase_I/II_large"/>
</dbReference>
<dbReference type="GO" id="GO:0003870">
    <property type="term" value="F:5-aminolevulinate synthase activity"/>
    <property type="evidence" value="ECO:0007669"/>
    <property type="project" value="UniProtKB-EC"/>
</dbReference>
<keyword evidence="9 15" id="KW-0350">Heme biosynthesis</keyword>
<sequence length="619" mass="67627">MAAFLHHCPFLKAAPKPALRRTGATLMSLADRCPIIARQISVSGPASLDAKLGVSSGTPKTKQLPTLDQRRLFAQSAAQVAESVSKGCPFVSSQIGMVRASPEVQEDVKEGRRKEAAVEIAKTEMGAASLTDRLCSLTGLMTPLLKGLKDLILPTPAQADTCTHLLKDNMVGPSYDYDRFFMEKIAEKKKDHTYRVFKTVNRSAEVFPFADDYSVSGREGSQVSVWCSNDYLGMSRHPRVLGAISDALERHGAGAGGTRNISGTSNYHVSLEKELAQLHQKDAALVFSSCFVANDSTLFTLAKMLPGCEIYSDAGNHASMIQGIRNSGAKRFIFRHNDSQHLEELLRRSDPKTPKIVAFETVHSMDGAICPLEELCDVSHRYGALTFVDEVHAVGLYGAHGAGVGERDNIMHKIDIVSGTLGKAFGCVGGYIASSNALVDTVRSFAAGFIFTTALPPMVLSGALESVRVLKSSEGQSLRRAHQRNVKHMRQLLMDKGLPVVNCPSHIIPIQVGNAELNTKVSDILLERHNIYVQAINYPTVPRGEELLRLAPSPHHDPAMMEYFVDKLVGVWQEAGLQLNTPSVASCTFCDRPLHFDLMSEWEKSYFGNMEPQYITVSA</sequence>
<dbReference type="InterPro" id="IPR050087">
    <property type="entry name" value="AON_synthase_class-II"/>
</dbReference>
<comment type="similarity">
    <text evidence="3 14">Belongs to the class-II pyridoxal-phosphate-dependent aminotransferase family.</text>
</comment>
<evidence type="ECO:0000256" key="11">
    <source>
        <dbReference type="ARBA" id="ARBA00023315"/>
    </source>
</evidence>
<dbReference type="GO" id="GO:0035162">
    <property type="term" value="P:embryonic hemopoiesis"/>
    <property type="evidence" value="ECO:0007669"/>
    <property type="project" value="Ensembl"/>
</dbReference>
<keyword evidence="5" id="KW-0999">Mitochondrion inner membrane</keyword>
<dbReference type="FunCoup" id="A0A671X6A9">
    <property type="interactions" value="732"/>
</dbReference>
<keyword evidence="10" id="KW-0472">Membrane</keyword>
<dbReference type="GO" id="GO:0042541">
    <property type="term" value="P:hemoglobin biosynthetic process"/>
    <property type="evidence" value="ECO:0007669"/>
    <property type="project" value="Ensembl"/>
</dbReference>
<evidence type="ECO:0000256" key="12">
    <source>
        <dbReference type="ARBA" id="ARBA00045913"/>
    </source>
</evidence>
<comment type="cofactor">
    <cofactor evidence="1 14">
        <name>pyridoxal 5'-phosphate</name>
        <dbReference type="ChEBI" id="CHEBI:597326"/>
    </cofactor>
</comment>
<dbReference type="InterPro" id="IPR015422">
    <property type="entry name" value="PyrdxlP-dep_Trfase_small"/>
</dbReference>
<dbReference type="InterPro" id="IPR015421">
    <property type="entry name" value="PyrdxlP-dep_Trfase_major"/>
</dbReference>
<evidence type="ECO:0000259" key="16">
    <source>
        <dbReference type="Pfam" id="PF00155"/>
    </source>
</evidence>
<dbReference type="CDD" id="cd06454">
    <property type="entry name" value="KBL_like"/>
    <property type="match status" value="1"/>
</dbReference>
<comment type="subcellular location">
    <subcellularLocation>
        <location evidence="15">Mitochondrion inner membrane</location>
        <topology evidence="15">Peripheral membrane protein</topology>
    </subcellularLocation>
    <text evidence="15">Localizes to the matrix side of the mitochondrion inner membrane.</text>
</comment>
<feature type="domain" description="Aminotransferase class I/classII large" evidence="16">
    <location>
        <begin position="225"/>
        <end position="568"/>
    </location>
</feature>
<keyword evidence="8 15" id="KW-0496">Mitochondrion</keyword>
<reference evidence="18" key="2">
    <citation type="submission" date="2025-08" db="UniProtKB">
        <authorList>
            <consortium name="Ensembl"/>
        </authorList>
    </citation>
    <scope>IDENTIFICATION</scope>
</reference>
<dbReference type="PANTHER" id="PTHR13693:SF58">
    <property type="entry name" value="5-AMINOLEVULINATE SYNTHASE, ERYTHROID-SPECIFIC, MITOCHONDRIAL"/>
    <property type="match status" value="1"/>
</dbReference>
<evidence type="ECO:0000256" key="14">
    <source>
        <dbReference type="RuleBase" id="RU003693"/>
    </source>
</evidence>
<dbReference type="FunFam" id="3.40.640.10:FF:000006">
    <property type="entry name" value="5-aminolevulinate synthase, mitochondrial"/>
    <property type="match status" value="1"/>
</dbReference>
<evidence type="ECO:0000256" key="7">
    <source>
        <dbReference type="ARBA" id="ARBA00022946"/>
    </source>
</evidence>
<reference evidence="18" key="1">
    <citation type="submission" date="2021-04" db="EMBL/GenBank/DDBJ databases">
        <authorList>
            <consortium name="Wellcome Sanger Institute Data Sharing"/>
        </authorList>
    </citation>
    <scope>NUCLEOTIDE SEQUENCE [LARGE SCALE GENOMIC DNA]</scope>
</reference>
<accession>A0A671X6A9</accession>
<dbReference type="Ensembl" id="ENSSAUT00010048980.1">
    <property type="protein sequence ID" value="ENSSAUP00010046612.1"/>
    <property type="gene ID" value="ENSSAUG00010019303.1"/>
</dbReference>
<evidence type="ECO:0000256" key="3">
    <source>
        <dbReference type="ARBA" id="ARBA00008392"/>
    </source>
</evidence>
<keyword evidence="7" id="KW-0809">Transit peptide</keyword>
<evidence type="ECO:0000256" key="15">
    <source>
        <dbReference type="RuleBase" id="RU910713"/>
    </source>
</evidence>
<dbReference type="NCBIfam" id="TIGR01821">
    <property type="entry name" value="5aminolev_synth"/>
    <property type="match status" value="1"/>
</dbReference>
<evidence type="ECO:0000256" key="2">
    <source>
        <dbReference type="ARBA" id="ARBA00005029"/>
    </source>
</evidence>
<dbReference type="InterPro" id="IPR001917">
    <property type="entry name" value="Aminotrans_II_pyridoxalP_BS"/>
</dbReference>
<evidence type="ECO:0000256" key="5">
    <source>
        <dbReference type="ARBA" id="ARBA00022792"/>
    </source>
</evidence>
<evidence type="ECO:0000256" key="10">
    <source>
        <dbReference type="ARBA" id="ARBA00023136"/>
    </source>
</evidence>
<organism evidence="18 19">
    <name type="scientific">Sparus aurata</name>
    <name type="common">Gilthead sea bream</name>
    <dbReference type="NCBI Taxonomy" id="8175"/>
    <lineage>
        <taxon>Eukaryota</taxon>
        <taxon>Metazoa</taxon>
        <taxon>Chordata</taxon>
        <taxon>Craniata</taxon>
        <taxon>Vertebrata</taxon>
        <taxon>Euteleostomi</taxon>
        <taxon>Actinopterygii</taxon>
        <taxon>Neopterygii</taxon>
        <taxon>Teleostei</taxon>
        <taxon>Neoteleostei</taxon>
        <taxon>Acanthomorphata</taxon>
        <taxon>Eupercaria</taxon>
        <taxon>Spariformes</taxon>
        <taxon>Sparidae</taxon>
        <taxon>Sparus</taxon>
    </lineage>
</organism>
<dbReference type="PANTHER" id="PTHR13693">
    <property type="entry name" value="CLASS II AMINOTRANSFERASE/8-AMINO-7-OXONONANOATE SYNTHASE"/>
    <property type="match status" value="1"/>
</dbReference>
<evidence type="ECO:0000313" key="18">
    <source>
        <dbReference type="Ensembl" id="ENSSAUP00010046612.1"/>
    </source>
</evidence>
<comment type="catalytic activity">
    <reaction evidence="13">
        <text>succinyl-CoA + glycine + H(+) = 5-aminolevulinate + CO2 + CoA</text>
        <dbReference type="Rhea" id="RHEA:12921"/>
        <dbReference type="ChEBI" id="CHEBI:15378"/>
        <dbReference type="ChEBI" id="CHEBI:16526"/>
        <dbReference type="ChEBI" id="CHEBI:57287"/>
        <dbReference type="ChEBI" id="CHEBI:57292"/>
        <dbReference type="ChEBI" id="CHEBI:57305"/>
        <dbReference type="ChEBI" id="CHEBI:356416"/>
        <dbReference type="EC" id="2.3.1.37"/>
    </reaction>
    <physiologicalReaction direction="left-to-right" evidence="13">
        <dbReference type="Rhea" id="RHEA:12922"/>
    </physiologicalReaction>
</comment>
<evidence type="ECO:0000256" key="1">
    <source>
        <dbReference type="ARBA" id="ARBA00001933"/>
    </source>
</evidence>
<dbReference type="Gene3D" id="3.90.1150.10">
    <property type="entry name" value="Aspartate Aminotransferase, domain 1"/>
    <property type="match status" value="1"/>
</dbReference>
<dbReference type="InterPro" id="IPR010961">
    <property type="entry name" value="4pyrrol_synth_NH2levulA_synth"/>
</dbReference>
<dbReference type="AlphaFoldDB" id="A0A671X6A9"/>
<keyword evidence="4 15" id="KW-0808">Transferase</keyword>
<name>A0A671X6A9_SPAAU</name>
<proteinExistence type="inferred from homology"/>
<dbReference type="FunFam" id="3.90.1150.10:FF:000029">
    <property type="entry name" value="5-aminolevulinate synthase"/>
    <property type="match status" value="1"/>
</dbReference>
<dbReference type="GO" id="GO:0005759">
    <property type="term" value="C:mitochondrial matrix"/>
    <property type="evidence" value="ECO:0007669"/>
    <property type="project" value="UniProtKB-UniRule"/>
</dbReference>
<evidence type="ECO:0000256" key="13">
    <source>
        <dbReference type="ARBA" id="ARBA00049013"/>
    </source>
</evidence>
<keyword evidence="6 14" id="KW-0663">Pyridoxal phosphate</keyword>
<dbReference type="Pfam" id="PF00155">
    <property type="entry name" value="Aminotran_1_2"/>
    <property type="match status" value="1"/>
</dbReference>
<dbReference type="GO" id="GO:0030170">
    <property type="term" value="F:pyridoxal phosphate binding"/>
    <property type="evidence" value="ECO:0007669"/>
    <property type="project" value="UniProtKB-UniRule"/>
</dbReference>
<dbReference type="SUPFAM" id="SSF53383">
    <property type="entry name" value="PLP-dependent transferases"/>
    <property type="match status" value="1"/>
</dbReference>
<protein>
    <recommendedName>
        <fullName evidence="15">5-aminolevulinate synthase</fullName>
        <ecNumber evidence="15">2.3.1.37</ecNumber>
    </recommendedName>
    <alternativeName>
        <fullName evidence="15">5-aminolevulinic acid synthase</fullName>
    </alternativeName>
    <alternativeName>
        <fullName evidence="15">Delta-ALA synthase</fullName>
    </alternativeName>
    <alternativeName>
        <fullName evidence="15">Delta-aminolevulinate synthase</fullName>
    </alternativeName>
</protein>
<evidence type="ECO:0000256" key="9">
    <source>
        <dbReference type="ARBA" id="ARBA00023133"/>
    </source>
</evidence>
<reference evidence="18" key="3">
    <citation type="submission" date="2025-09" db="UniProtKB">
        <authorList>
            <consortium name="Ensembl"/>
        </authorList>
    </citation>
    <scope>IDENTIFICATION</scope>
</reference>
<keyword evidence="19" id="KW-1185">Reference proteome</keyword>
<comment type="pathway">
    <text evidence="2 15">Porphyrin-containing compound metabolism; protoporphyrin-IX biosynthesis; 5-aminolevulinate from glycine: step 1/1.</text>
</comment>
<dbReference type="Proteomes" id="UP000472265">
    <property type="component" value="Chromosome 7"/>
</dbReference>
<evidence type="ECO:0000256" key="8">
    <source>
        <dbReference type="ARBA" id="ARBA00023128"/>
    </source>
</evidence>
<dbReference type="GO" id="GO:0006782">
    <property type="term" value="P:protoporphyrinogen IX biosynthetic process"/>
    <property type="evidence" value="ECO:0007669"/>
    <property type="project" value="UniProtKB-UniRule"/>
</dbReference>
<evidence type="ECO:0000313" key="19">
    <source>
        <dbReference type="Proteomes" id="UP000472265"/>
    </source>
</evidence>
<dbReference type="Gene3D" id="3.40.640.10">
    <property type="entry name" value="Type I PLP-dependent aspartate aminotransferase-like (Major domain)"/>
    <property type="match status" value="1"/>
</dbReference>
<dbReference type="UniPathway" id="UPA00251">
    <property type="reaction ID" value="UER00375"/>
</dbReference>
<evidence type="ECO:0000259" key="17">
    <source>
        <dbReference type="Pfam" id="PF09029"/>
    </source>
</evidence>
<feature type="domain" description="5-aminolevulinate synthase presequence" evidence="17">
    <location>
        <begin position="3"/>
        <end position="112"/>
    </location>
</feature>
<dbReference type="InParanoid" id="A0A671X6A9"/>
<dbReference type="Pfam" id="PF09029">
    <property type="entry name" value="Preseq_ALAS"/>
    <property type="match status" value="1"/>
</dbReference>